<dbReference type="PROSITE" id="PS50850">
    <property type="entry name" value="MFS"/>
    <property type="match status" value="1"/>
</dbReference>
<evidence type="ECO:0000256" key="2">
    <source>
        <dbReference type="ARBA" id="ARBA00022692"/>
    </source>
</evidence>
<dbReference type="InterPro" id="IPR020846">
    <property type="entry name" value="MFS_dom"/>
</dbReference>
<evidence type="ECO:0000313" key="7">
    <source>
        <dbReference type="EMBL" id="KAL0172392.1"/>
    </source>
</evidence>
<evidence type="ECO:0000313" key="8">
    <source>
        <dbReference type="Proteomes" id="UP001529510"/>
    </source>
</evidence>
<comment type="subcellular location">
    <subcellularLocation>
        <location evidence="1">Membrane</location>
        <topology evidence="1">Multi-pass membrane protein</topology>
    </subcellularLocation>
</comment>
<dbReference type="InterPro" id="IPR036259">
    <property type="entry name" value="MFS_trans_sf"/>
</dbReference>
<accession>A0ABD0PF31</accession>
<dbReference type="EMBL" id="JAMKFB020000016">
    <property type="protein sequence ID" value="KAL0172392.1"/>
    <property type="molecule type" value="Genomic_DNA"/>
</dbReference>
<evidence type="ECO:0000259" key="6">
    <source>
        <dbReference type="PROSITE" id="PS50850"/>
    </source>
</evidence>
<keyword evidence="3 5" id="KW-1133">Transmembrane helix</keyword>
<evidence type="ECO:0000256" key="3">
    <source>
        <dbReference type="ARBA" id="ARBA00022989"/>
    </source>
</evidence>
<keyword evidence="4 5" id="KW-0472">Membrane</keyword>
<gene>
    <name evidence="7" type="ORF">M9458_032703</name>
</gene>
<comment type="caution">
    <text evidence="7">The sequence shown here is derived from an EMBL/GenBank/DDBJ whole genome shotgun (WGS) entry which is preliminary data.</text>
</comment>
<dbReference type="Proteomes" id="UP001529510">
    <property type="component" value="Unassembled WGS sequence"/>
</dbReference>
<dbReference type="AlphaFoldDB" id="A0ABD0PF31"/>
<keyword evidence="8" id="KW-1185">Reference proteome</keyword>
<protein>
    <recommendedName>
        <fullName evidence="6">Major facilitator superfamily (MFS) profile domain-containing protein</fullName>
    </recommendedName>
</protein>
<feature type="transmembrane region" description="Helical" evidence="5">
    <location>
        <begin position="59"/>
        <end position="78"/>
    </location>
</feature>
<keyword evidence="2 5" id="KW-0812">Transmembrane</keyword>
<organism evidence="7 8">
    <name type="scientific">Cirrhinus mrigala</name>
    <name type="common">Mrigala</name>
    <dbReference type="NCBI Taxonomy" id="683832"/>
    <lineage>
        <taxon>Eukaryota</taxon>
        <taxon>Metazoa</taxon>
        <taxon>Chordata</taxon>
        <taxon>Craniata</taxon>
        <taxon>Vertebrata</taxon>
        <taxon>Euteleostomi</taxon>
        <taxon>Actinopterygii</taxon>
        <taxon>Neopterygii</taxon>
        <taxon>Teleostei</taxon>
        <taxon>Ostariophysi</taxon>
        <taxon>Cypriniformes</taxon>
        <taxon>Cyprinidae</taxon>
        <taxon>Labeoninae</taxon>
        <taxon>Labeonini</taxon>
        <taxon>Cirrhinus</taxon>
    </lineage>
</organism>
<evidence type="ECO:0000256" key="4">
    <source>
        <dbReference type="ARBA" id="ARBA00023136"/>
    </source>
</evidence>
<dbReference type="Pfam" id="PF00083">
    <property type="entry name" value="Sugar_tr"/>
    <property type="match status" value="1"/>
</dbReference>
<dbReference type="Gene3D" id="1.20.1250.20">
    <property type="entry name" value="MFS general substrate transporter like domains"/>
    <property type="match status" value="1"/>
</dbReference>
<feature type="non-terminal residue" evidence="7">
    <location>
        <position position="1"/>
    </location>
</feature>
<feature type="domain" description="Major facilitator superfamily (MFS) profile" evidence="6">
    <location>
        <begin position="1"/>
        <end position="84"/>
    </location>
</feature>
<dbReference type="PANTHER" id="PTHR23503">
    <property type="entry name" value="SOLUTE CARRIER FAMILY 2"/>
    <property type="match status" value="1"/>
</dbReference>
<dbReference type="InterPro" id="IPR005828">
    <property type="entry name" value="MFS_sugar_transport-like"/>
</dbReference>
<name>A0ABD0PF31_CIRMR</name>
<dbReference type="PANTHER" id="PTHR23503:SF124">
    <property type="entry name" value="SOLUTE CARRIER FAMILY 2 MEMBER 3B"/>
    <property type="match status" value="1"/>
</dbReference>
<feature type="transmembrane region" description="Helical" evidence="5">
    <location>
        <begin position="30"/>
        <end position="50"/>
    </location>
</feature>
<sequence>ILAILAVFGFVASFEMGPVAELFAQGPRPAAIAVAGCCNWTASFLVGLLFPKLLKLCEAYVFIIFLILLIIFFVFTYFRVPETKGRTFEDIASGFSKATGSDAANYTSPEGAVTMPVSPSEKFQMTEFAGQEKS</sequence>
<dbReference type="GO" id="GO:0016020">
    <property type="term" value="C:membrane"/>
    <property type="evidence" value="ECO:0007669"/>
    <property type="project" value="UniProtKB-SubCell"/>
</dbReference>
<reference evidence="7 8" key="1">
    <citation type="submission" date="2024-05" db="EMBL/GenBank/DDBJ databases">
        <title>Genome sequencing and assembly of Indian major carp, Cirrhinus mrigala (Hamilton, 1822).</title>
        <authorList>
            <person name="Mohindra V."/>
            <person name="Chowdhury L.M."/>
            <person name="Lal K."/>
            <person name="Jena J.K."/>
        </authorList>
    </citation>
    <scope>NUCLEOTIDE SEQUENCE [LARGE SCALE GENOMIC DNA]</scope>
    <source>
        <strain evidence="7">CM1030</strain>
        <tissue evidence="7">Blood</tissue>
    </source>
</reference>
<proteinExistence type="predicted"/>
<dbReference type="InterPro" id="IPR045263">
    <property type="entry name" value="GLUT"/>
</dbReference>
<evidence type="ECO:0000256" key="5">
    <source>
        <dbReference type="SAM" id="Phobius"/>
    </source>
</evidence>
<dbReference type="SUPFAM" id="SSF103473">
    <property type="entry name" value="MFS general substrate transporter"/>
    <property type="match status" value="1"/>
</dbReference>
<evidence type="ECO:0000256" key="1">
    <source>
        <dbReference type="ARBA" id="ARBA00004141"/>
    </source>
</evidence>